<proteinExistence type="predicted"/>
<dbReference type="RefSeq" id="WP_167229170.1">
    <property type="nucleotide sequence ID" value="NZ_JAAQPH010000023.1"/>
</dbReference>
<keyword evidence="1" id="KW-0472">Membrane</keyword>
<name>A0A967F1P7_9PROT</name>
<feature type="domain" description="DUF1468" evidence="2">
    <location>
        <begin position="21"/>
        <end position="156"/>
    </location>
</feature>
<evidence type="ECO:0000256" key="1">
    <source>
        <dbReference type="SAM" id="Phobius"/>
    </source>
</evidence>
<dbReference type="AlphaFoldDB" id="A0A967F1P7"/>
<dbReference type="EMBL" id="JAAQPH010000023">
    <property type="protein sequence ID" value="NIA71484.1"/>
    <property type="molecule type" value="Genomic_DNA"/>
</dbReference>
<feature type="transmembrane region" description="Helical" evidence="1">
    <location>
        <begin position="132"/>
        <end position="155"/>
    </location>
</feature>
<feature type="transmembrane region" description="Helical" evidence="1">
    <location>
        <begin position="59"/>
        <end position="77"/>
    </location>
</feature>
<evidence type="ECO:0000313" key="4">
    <source>
        <dbReference type="Proteomes" id="UP000761264"/>
    </source>
</evidence>
<accession>A0A967F1P7</accession>
<organism evidence="3 4">
    <name type="scientific">Pelagibius litoralis</name>
    <dbReference type="NCBI Taxonomy" id="374515"/>
    <lineage>
        <taxon>Bacteria</taxon>
        <taxon>Pseudomonadati</taxon>
        <taxon>Pseudomonadota</taxon>
        <taxon>Alphaproteobacteria</taxon>
        <taxon>Rhodospirillales</taxon>
        <taxon>Rhodovibrionaceae</taxon>
        <taxon>Pelagibius</taxon>
    </lineage>
</organism>
<gene>
    <name evidence="3" type="ORF">HBA54_23105</name>
</gene>
<comment type="caution">
    <text evidence="3">The sequence shown here is derived from an EMBL/GenBank/DDBJ whole genome shotgun (WGS) entry which is preliminary data.</text>
</comment>
<dbReference type="Proteomes" id="UP000761264">
    <property type="component" value="Unassembled WGS sequence"/>
</dbReference>
<keyword evidence="1" id="KW-0812">Transmembrane</keyword>
<evidence type="ECO:0000259" key="2">
    <source>
        <dbReference type="Pfam" id="PF07331"/>
    </source>
</evidence>
<feature type="transmembrane region" description="Helical" evidence="1">
    <location>
        <begin position="20"/>
        <end position="47"/>
    </location>
</feature>
<dbReference type="Pfam" id="PF07331">
    <property type="entry name" value="TctB"/>
    <property type="match status" value="1"/>
</dbReference>
<dbReference type="InterPro" id="IPR009936">
    <property type="entry name" value="DUF1468"/>
</dbReference>
<reference evidence="3" key="1">
    <citation type="submission" date="2020-03" db="EMBL/GenBank/DDBJ databases">
        <title>Genome of Pelagibius litoralis DSM 21314T.</title>
        <authorList>
            <person name="Wang G."/>
        </authorList>
    </citation>
    <scope>NUCLEOTIDE SEQUENCE</scope>
    <source>
        <strain evidence="3">DSM 21314</strain>
    </source>
</reference>
<protein>
    <submittedName>
        <fullName evidence="3">Tripartite tricarboxylate transporter TctB family protein</fullName>
    </submittedName>
</protein>
<sequence>MSAETESGRPVETGRLPRDFLVGVVLLAFCAVTYWASLGIAEAPAALAQNVQPATFPRLVLTIIAVLTMLMMALGFGQTEPARRTPKLVMLMTGALMITFVIAFGTLGSLAAMMLFCLVMPIVWGEKPSAKLVVYALTFPLAVYLIFDVGLGVYFPPGVIENLIDSIF</sequence>
<evidence type="ECO:0000313" key="3">
    <source>
        <dbReference type="EMBL" id="NIA71484.1"/>
    </source>
</evidence>
<keyword evidence="1" id="KW-1133">Transmembrane helix</keyword>
<keyword evidence="4" id="KW-1185">Reference proteome</keyword>
<feature type="transmembrane region" description="Helical" evidence="1">
    <location>
        <begin position="89"/>
        <end position="120"/>
    </location>
</feature>